<evidence type="ECO:0000313" key="1">
    <source>
        <dbReference type="EMBL" id="ANY88924.1"/>
    </source>
</evidence>
<accession>A0A1B2F9V2</accession>
<sequence length="84" mass="9503">MEQWLVLLIGGVGFLLARWQYTRNGEIAVRQQAVCGVYYAEQLAGRNLEDWEVSAIAGGHFSTRGQYLDAKEAGRFIERPFVQP</sequence>
<dbReference type="EMBL" id="CP016634">
    <property type="protein sequence ID" value="ANY88924.1"/>
    <property type="molecule type" value="Genomic_DNA"/>
</dbReference>
<protein>
    <submittedName>
        <fullName evidence="1">Uncharacterized protein</fullName>
    </submittedName>
</protein>
<dbReference type="AlphaFoldDB" id="A0A1B2F9V2"/>
<proteinExistence type="predicted"/>
<reference evidence="1" key="1">
    <citation type="submission" date="2016-07" db="EMBL/GenBank/DDBJ databases">
        <title>New class B carbapenemase carried by novel plasmid in Pseudomonas putida enviromental strain in eastern Amazonia.</title>
        <authorList>
            <person name="Souza C.O."/>
            <person name="Lima K.V."/>
            <person name="Brasiliense D.M."/>
            <person name="Perez-Chaparro P.J."/>
            <person name="Mamizuka E.M."/>
            <person name="Lima M.O."/>
            <person name="Lima L.N."/>
            <person name="McCulloch J.A."/>
        </authorList>
    </citation>
    <scope>NUCLEOTIDE SEQUENCE [LARGE SCALE GENOMIC DNA]</scope>
    <source>
        <strain evidence="1">IEC33019</strain>
    </source>
</reference>
<dbReference type="RefSeq" id="WP_157765899.1">
    <property type="nucleotide sequence ID" value="NZ_CP016634.1"/>
</dbReference>
<organism evidence="1">
    <name type="scientific">Pseudomonas putida</name>
    <name type="common">Arthrobacter siderocapsulatus</name>
    <dbReference type="NCBI Taxonomy" id="303"/>
    <lineage>
        <taxon>Bacteria</taxon>
        <taxon>Pseudomonadati</taxon>
        <taxon>Pseudomonadota</taxon>
        <taxon>Gammaproteobacteria</taxon>
        <taxon>Pseudomonadales</taxon>
        <taxon>Pseudomonadaceae</taxon>
        <taxon>Pseudomonas</taxon>
    </lineage>
</organism>
<name>A0A1B2F9V2_PSEPU</name>
<gene>
    <name evidence="1" type="ORF">IEC33019_3399</name>
</gene>